<dbReference type="Pfam" id="PF11716">
    <property type="entry name" value="MDMPI_N"/>
    <property type="match status" value="1"/>
</dbReference>
<accession>A0ABU8M9J5</accession>
<evidence type="ECO:0000313" key="4">
    <source>
        <dbReference type="Proteomes" id="UP001369736"/>
    </source>
</evidence>
<dbReference type="SUPFAM" id="SSF109854">
    <property type="entry name" value="DinB/YfiT-like putative metalloenzymes"/>
    <property type="match status" value="1"/>
</dbReference>
<comment type="caution">
    <text evidence="3">The sequence shown here is derived from an EMBL/GenBank/DDBJ whole genome shotgun (WGS) entry which is preliminary data.</text>
</comment>
<proteinExistence type="predicted"/>
<dbReference type="Gene3D" id="1.20.120.450">
    <property type="entry name" value="dinb family like domain"/>
    <property type="match status" value="1"/>
</dbReference>
<evidence type="ECO:0000313" key="3">
    <source>
        <dbReference type="EMBL" id="MEJ2864004.1"/>
    </source>
</evidence>
<dbReference type="InterPro" id="IPR024344">
    <property type="entry name" value="MDMPI_metal-binding"/>
</dbReference>
<feature type="region of interest" description="Disordered" evidence="1">
    <location>
        <begin position="79"/>
        <end position="118"/>
    </location>
</feature>
<name>A0ABU8M9J5_9PSEU</name>
<keyword evidence="3" id="KW-0413">Isomerase</keyword>
<gene>
    <name evidence="3" type="ORF">WCD58_22805</name>
</gene>
<sequence length="134" mass="14586">MTADTAVLAAARDERAALAGDLAGLTDHQWATPSLCDRWTVEETVAHLTAAASIGPWRWLRSVLGARFDFDLHNDRRLAEHRGATRPRPSPASGRSSPARRPRGGRSGRGSARSSCTARTCAARWAWCTPRPSR</sequence>
<dbReference type="RefSeq" id="WP_337705372.1">
    <property type="nucleotide sequence ID" value="NZ_JBBEGM010000010.1"/>
</dbReference>
<dbReference type="GO" id="GO:0016853">
    <property type="term" value="F:isomerase activity"/>
    <property type="evidence" value="ECO:0007669"/>
    <property type="project" value="UniProtKB-KW"/>
</dbReference>
<dbReference type="Proteomes" id="UP001369736">
    <property type="component" value="Unassembled WGS sequence"/>
</dbReference>
<keyword evidence="4" id="KW-1185">Reference proteome</keyword>
<dbReference type="InterPro" id="IPR034660">
    <property type="entry name" value="DinB/YfiT-like"/>
</dbReference>
<dbReference type="EMBL" id="JBBEGM010000010">
    <property type="protein sequence ID" value="MEJ2864004.1"/>
    <property type="molecule type" value="Genomic_DNA"/>
</dbReference>
<reference evidence="3 4" key="1">
    <citation type="submission" date="2024-03" db="EMBL/GenBank/DDBJ databases">
        <title>Actinomycetospora sp. OC33-EN07, a novel actinomycete isolated from wild orchid (Aerides multiflora).</title>
        <authorList>
            <person name="Suriyachadkun C."/>
        </authorList>
    </citation>
    <scope>NUCLEOTIDE SEQUENCE [LARGE SCALE GENOMIC DNA]</scope>
    <source>
        <strain evidence="3 4">OC33-EN07</strain>
    </source>
</reference>
<evidence type="ECO:0000259" key="2">
    <source>
        <dbReference type="Pfam" id="PF11716"/>
    </source>
</evidence>
<organism evidence="3 4">
    <name type="scientific">Actinomycetospora flava</name>
    <dbReference type="NCBI Taxonomy" id="3129232"/>
    <lineage>
        <taxon>Bacteria</taxon>
        <taxon>Bacillati</taxon>
        <taxon>Actinomycetota</taxon>
        <taxon>Actinomycetes</taxon>
        <taxon>Pseudonocardiales</taxon>
        <taxon>Pseudonocardiaceae</taxon>
        <taxon>Actinomycetospora</taxon>
    </lineage>
</organism>
<feature type="domain" description="Mycothiol-dependent maleylpyruvate isomerase metal-binding" evidence="2">
    <location>
        <begin position="12"/>
        <end position="95"/>
    </location>
</feature>
<evidence type="ECO:0000256" key="1">
    <source>
        <dbReference type="SAM" id="MobiDB-lite"/>
    </source>
</evidence>
<protein>
    <submittedName>
        <fullName evidence="3">Maleylpyruvate isomerase N-terminal domain-containing protein</fullName>
    </submittedName>
</protein>